<dbReference type="InterPro" id="IPR000245">
    <property type="entry name" value="ATPase_proteolipid_csu"/>
</dbReference>
<feature type="transmembrane region" description="Helical" evidence="8">
    <location>
        <begin position="6"/>
        <end position="25"/>
    </location>
</feature>
<dbReference type="AlphaFoldDB" id="A0A926EK83"/>
<dbReference type="Proteomes" id="UP000623678">
    <property type="component" value="Unassembled WGS sequence"/>
</dbReference>
<dbReference type="InterPro" id="IPR002379">
    <property type="entry name" value="ATPase_proteolipid_c-like_dom"/>
</dbReference>
<evidence type="ECO:0000256" key="5">
    <source>
        <dbReference type="ARBA" id="ARBA00022989"/>
    </source>
</evidence>
<evidence type="ECO:0000256" key="8">
    <source>
        <dbReference type="RuleBase" id="RU363060"/>
    </source>
</evidence>
<gene>
    <name evidence="10" type="ORF">H8705_00670</name>
</gene>
<keyword evidence="11" id="KW-1185">Reference proteome</keyword>
<keyword evidence="5 8" id="KW-1133">Transmembrane helix</keyword>
<comment type="subcellular location">
    <subcellularLocation>
        <location evidence="1">Membrane</location>
        <topology evidence="1">Multi-pass membrane protein</topology>
    </subcellularLocation>
</comment>
<dbReference type="EMBL" id="JACRTD010000001">
    <property type="protein sequence ID" value="MBC8584096.1"/>
    <property type="molecule type" value="Genomic_DNA"/>
</dbReference>
<organism evidence="10 11">
    <name type="scientific">Youxingia wuxianensis</name>
    <dbReference type="NCBI Taxonomy" id="2763678"/>
    <lineage>
        <taxon>Bacteria</taxon>
        <taxon>Bacillati</taxon>
        <taxon>Bacillota</taxon>
        <taxon>Clostridia</taxon>
        <taxon>Eubacteriales</taxon>
        <taxon>Oscillospiraceae</taxon>
        <taxon>Youxingia</taxon>
    </lineage>
</organism>
<reference evidence="10" key="1">
    <citation type="submission" date="2020-08" db="EMBL/GenBank/DDBJ databases">
        <title>Genome public.</title>
        <authorList>
            <person name="Liu C."/>
            <person name="Sun Q."/>
        </authorList>
    </citation>
    <scope>NUCLEOTIDE SEQUENCE</scope>
    <source>
        <strain evidence="10">NSJ-64</strain>
    </source>
</reference>
<keyword evidence="7 8" id="KW-0472">Membrane</keyword>
<dbReference type="CDD" id="cd18120">
    <property type="entry name" value="ATP-synt_Vo_Ao_c"/>
    <property type="match status" value="1"/>
</dbReference>
<proteinExistence type="inferred from homology"/>
<evidence type="ECO:0000313" key="11">
    <source>
        <dbReference type="Proteomes" id="UP000623678"/>
    </source>
</evidence>
<feature type="transmembrane region" description="Helical" evidence="8">
    <location>
        <begin position="37"/>
        <end position="63"/>
    </location>
</feature>
<evidence type="ECO:0000256" key="6">
    <source>
        <dbReference type="ARBA" id="ARBA00023065"/>
    </source>
</evidence>
<dbReference type="GO" id="GO:0033179">
    <property type="term" value="C:proton-transporting V-type ATPase, V0 domain"/>
    <property type="evidence" value="ECO:0007669"/>
    <property type="project" value="InterPro"/>
</dbReference>
<dbReference type="Pfam" id="PF00137">
    <property type="entry name" value="ATP-synt_C"/>
    <property type="match status" value="1"/>
</dbReference>
<accession>A0A926EK83</accession>
<keyword evidence="6 8" id="KW-0406">Ion transport</keyword>
<evidence type="ECO:0000256" key="4">
    <source>
        <dbReference type="ARBA" id="ARBA00022692"/>
    </source>
</evidence>
<dbReference type="InterPro" id="IPR035921">
    <property type="entry name" value="F/V-ATP_Csub_sf"/>
</dbReference>
<feature type="transmembrane region" description="Helical" evidence="8">
    <location>
        <begin position="128"/>
        <end position="150"/>
    </location>
</feature>
<evidence type="ECO:0000256" key="3">
    <source>
        <dbReference type="ARBA" id="ARBA00022448"/>
    </source>
</evidence>
<evidence type="ECO:0000256" key="1">
    <source>
        <dbReference type="ARBA" id="ARBA00004141"/>
    </source>
</evidence>
<keyword evidence="3 8" id="KW-0813">Transport</keyword>
<feature type="domain" description="V-ATPase proteolipid subunit C-like" evidence="9">
    <location>
        <begin position="90"/>
        <end position="149"/>
    </location>
</feature>
<sequence>MNYMTFIIPAVVVALLALPLLKGMKGTLTPQQAKRRIIANICVFALVCVAGVATPIGSLIVNASAEPAAAAAATAAVSFPGSWAQAFGFISAALVTSIAAIASAKAIAAAAPAAIGAVSEDPKSFGKVIIFVVLGEGIAIYGLLISILIINKL</sequence>
<feature type="transmembrane region" description="Helical" evidence="8">
    <location>
        <begin position="83"/>
        <end position="107"/>
    </location>
</feature>
<dbReference type="Gene3D" id="1.20.120.610">
    <property type="entry name" value="lithium bound rotor ring of v- atpase"/>
    <property type="match status" value="1"/>
</dbReference>
<name>A0A926EK83_9FIRM</name>
<evidence type="ECO:0000313" key="10">
    <source>
        <dbReference type="EMBL" id="MBC8584096.1"/>
    </source>
</evidence>
<evidence type="ECO:0000256" key="2">
    <source>
        <dbReference type="ARBA" id="ARBA00007296"/>
    </source>
</evidence>
<evidence type="ECO:0000259" key="9">
    <source>
        <dbReference type="Pfam" id="PF00137"/>
    </source>
</evidence>
<evidence type="ECO:0000256" key="7">
    <source>
        <dbReference type="ARBA" id="ARBA00023136"/>
    </source>
</evidence>
<comment type="caution">
    <text evidence="10">The sequence shown here is derived from an EMBL/GenBank/DDBJ whole genome shotgun (WGS) entry which is preliminary data.</text>
</comment>
<dbReference type="PRINTS" id="PR00122">
    <property type="entry name" value="VACATPASE"/>
</dbReference>
<dbReference type="SUPFAM" id="SSF81333">
    <property type="entry name" value="F1F0 ATP synthase subunit C"/>
    <property type="match status" value="1"/>
</dbReference>
<dbReference type="RefSeq" id="WP_262393950.1">
    <property type="nucleotide sequence ID" value="NZ_JACRTD010000001.1"/>
</dbReference>
<comment type="similarity">
    <text evidence="2 8">Belongs to the V-ATPase proteolipid subunit family.</text>
</comment>
<keyword evidence="4 8" id="KW-0812">Transmembrane</keyword>
<dbReference type="GO" id="GO:0046961">
    <property type="term" value="F:proton-transporting ATPase activity, rotational mechanism"/>
    <property type="evidence" value="ECO:0007669"/>
    <property type="project" value="InterPro"/>
</dbReference>
<protein>
    <recommendedName>
        <fullName evidence="9">V-ATPase proteolipid subunit C-like domain-containing protein</fullName>
    </recommendedName>
</protein>